<gene>
    <name evidence="1" type="ORF">H8F23_23380</name>
</gene>
<proteinExistence type="predicted"/>
<evidence type="ECO:0000313" key="2">
    <source>
        <dbReference type="Proteomes" id="UP000722111"/>
    </source>
</evidence>
<accession>A0ABS0BUJ6</accession>
<dbReference type="EMBL" id="JACOPX010000017">
    <property type="protein sequence ID" value="MBF6036201.1"/>
    <property type="molecule type" value="Genomic_DNA"/>
</dbReference>
<comment type="caution">
    <text evidence="1">The sequence shown here is derived from an EMBL/GenBank/DDBJ whole genome shotgun (WGS) entry which is preliminary data.</text>
</comment>
<organism evidence="1 2">
    <name type="scientific">Pseudomonas neuropathica</name>
    <dbReference type="NCBI Taxonomy" id="2730425"/>
    <lineage>
        <taxon>Bacteria</taxon>
        <taxon>Pseudomonadati</taxon>
        <taxon>Pseudomonadota</taxon>
        <taxon>Gammaproteobacteria</taxon>
        <taxon>Pseudomonadales</taxon>
        <taxon>Pseudomonadaceae</taxon>
        <taxon>Pseudomonas</taxon>
    </lineage>
</organism>
<keyword evidence="2" id="KW-1185">Reference proteome</keyword>
<evidence type="ECO:0000313" key="1">
    <source>
        <dbReference type="EMBL" id="MBF6036201.1"/>
    </source>
</evidence>
<name>A0ABS0BUJ6_9PSED</name>
<dbReference type="Proteomes" id="UP000722111">
    <property type="component" value="Unassembled WGS sequence"/>
</dbReference>
<reference evidence="1 2" key="1">
    <citation type="submission" date="2020-08" db="EMBL/GenBank/DDBJ databases">
        <title>Description of novel Pseudomonas species.</title>
        <authorList>
            <person name="Duman M."/>
            <person name="Mulet M."/>
            <person name="Altun S."/>
            <person name="Saticioglu I.B."/>
            <person name="Lalucat J."/>
            <person name="Garcia-Valdes E."/>
        </authorList>
    </citation>
    <scope>NUCLEOTIDE SEQUENCE [LARGE SCALE GENOMIC DNA]</scope>
    <source>
        <strain evidence="1 2">P155</strain>
    </source>
</reference>
<sequence length="118" mass="13349">MKWLAQQFKQWAQELHSDEVAAGYSGGNMVAMMMESGGQLVRGRRGSRVPLEASLDIERIVKKRLDPELMTVVKVHYFQPDAPLAARLARSGCTRNLYYQRLHDAHIVVEHFLLGEAA</sequence>
<protein>
    <submittedName>
        <fullName evidence="1">Uncharacterized protein</fullName>
    </submittedName>
</protein>